<accession>A0A6N2BRE4</accession>
<dbReference type="GO" id="GO:0006950">
    <property type="term" value="P:response to stress"/>
    <property type="evidence" value="ECO:0007669"/>
    <property type="project" value="UniProtKB-ARBA"/>
</dbReference>
<keyword evidence="2" id="KW-0539">Nucleus</keyword>
<evidence type="ECO:0000256" key="1">
    <source>
        <dbReference type="ARBA" id="ARBA00004123"/>
    </source>
</evidence>
<reference evidence="4" key="1">
    <citation type="submission" date="2019-05" db="EMBL/GenBank/DDBJ databases">
        <title>The de novo reference genome and transcriptome assemblies of the wild tomato species Solanum chilense.</title>
        <authorList>
            <person name="Stam R."/>
            <person name="Nosenko T."/>
            <person name="Hoerger A.C."/>
            <person name="Stephan W."/>
            <person name="Seidel M.A."/>
            <person name="Kuhn J.M.M."/>
            <person name="Haberer G."/>
            <person name="Tellier A."/>
        </authorList>
    </citation>
    <scope>NUCLEOTIDE SEQUENCE</scope>
    <source>
        <tissue evidence="4">Mature leaves</tissue>
    </source>
</reference>
<name>A0A6N2BRE4_SOLCI</name>
<feature type="compositionally biased region" description="Low complexity" evidence="3">
    <location>
        <begin position="47"/>
        <end position="60"/>
    </location>
</feature>
<proteinExistence type="predicted"/>
<comment type="caution">
    <text evidence="4">The sequence shown here is derived from an EMBL/GenBank/DDBJ whole genome shotgun (WGS) entry which is preliminary data.</text>
</comment>
<evidence type="ECO:0000256" key="2">
    <source>
        <dbReference type="ARBA" id="ARBA00023242"/>
    </source>
</evidence>
<evidence type="ECO:0008006" key="5">
    <source>
        <dbReference type="Google" id="ProtNLM"/>
    </source>
</evidence>
<feature type="compositionally biased region" description="Low complexity" evidence="3">
    <location>
        <begin position="199"/>
        <end position="211"/>
    </location>
</feature>
<dbReference type="GO" id="GO:0005634">
    <property type="term" value="C:nucleus"/>
    <property type="evidence" value="ECO:0007669"/>
    <property type="project" value="UniProtKB-SubCell"/>
</dbReference>
<evidence type="ECO:0000313" key="4">
    <source>
        <dbReference type="EMBL" id="TMW97165.1"/>
    </source>
</evidence>
<feature type="region of interest" description="Disordered" evidence="3">
    <location>
        <begin position="199"/>
        <end position="235"/>
    </location>
</feature>
<dbReference type="EMBL" id="RXGB01001882">
    <property type="protein sequence ID" value="TMW97165.1"/>
    <property type="molecule type" value="Genomic_DNA"/>
</dbReference>
<evidence type="ECO:0000256" key="3">
    <source>
        <dbReference type="SAM" id="MobiDB-lite"/>
    </source>
</evidence>
<dbReference type="PANTHER" id="PTHR33172:SF108">
    <property type="entry name" value="MTD1"/>
    <property type="match status" value="1"/>
</dbReference>
<feature type="region of interest" description="Disordered" evidence="3">
    <location>
        <begin position="1"/>
        <end position="82"/>
    </location>
</feature>
<comment type="subcellular location">
    <subcellularLocation>
        <location evidence="1">Nucleus</location>
    </subcellularLocation>
</comment>
<dbReference type="AlphaFoldDB" id="A0A6N2BRE4"/>
<dbReference type="PANTHER" id="PTHR33172">
    <property type="entry name" value="OS08G0516900 PROTEIN"/>
    <property type="match status" value="1"/>
</dbReference>
<protein>
    <recommendedName>
        <fullName evidence="5">MTD1</fullName>
    </recommendedName>
</protein>
<organism evidence="4">
    <name type="scientific">Solanum chilense</name>
    <name type="common">Tomato</name>
    <name type="synonym">Lycopersicon chilense</name>
    <dbReference type="NCBI Taxonomy" id="4083"/>
    <lineage>
        <taxon>Eukaryota</taxon>
        <taxon>Viridiplantae</taxon>
        <taxon>Streptophyta</taxon>
        <taxon>Embryophyta</taxon>
        <taxon>Tracheophyta</taxon>
        <taxon>Spermatophyta</taxon>
        <taxon>Magnoliopsida</taxon>
        <taxon>eudicotyledons</taxon>
        <taxon>Gunneridae</taxon>
        <taxon>Pentapetalae</taxon>
        <taxon>asterids</taxon>
        <taxon>lamiids</taxon>
        <taxon>Solanales</taxon>
        <taxon>Solanaceae</taxon>
        <taxon>Solanoideae</taxon>
        <taxon>Solaneae</taxon>
        <taxon>Solanum</taxon>
        <taxon>Solanum subgen. Lycopersicon</taxon>
    </lineage>
</organism>
<dbReference type="InterPro" id="IPR051992">
    <property type="entry name" value="OxStress_Response_Reg"/>
</dbReference>
<sequence>MSIVLGRNNSSDHRIKPSGFTAHEMTSMPIYNSPEFGIGDPRDDRSSSFSSSSSSSSIGRNSDDSPAGRSSSDGDGEEVQSSFKPGCLDNLGTLEEVLPIKYVDFSRLFVRRSISKFYAGKSKSFTSLADAASISSVKEIVKPEDAYTRKRKNLLAHNNFFGKNRSYLPGMGNSGIYKRPINSRSSSALAASVSCSDSSESLNSSPSSPCLTRPPLPPQTRRYRNESSLSPPDQKLNAWRSFSLSDLQGAAAAAPSLMGIKE</sequence>
<gene>
    <name evidence="4" type="ORF">EJD97_006098</name>
</gene>
<feature type="compositionally biased region" description="Polar residues" evidence="3">
    <location>
        <begin position="68"/>
        <end position="82"/>
    </location>
</feature>